<dbReference type="OrthoDB" id="446168at2759"/>
<keyword evidence="1" id="KW-0235">DNA replication</keyword>
<protein>
    <recommendedName>
        <fullName evidence="3">ATPase AAA-type core domain-containing protein</fullName>
    </recommendedName>
</protein>
<dbReference type="GO" id="GO:0006260">
    <property type="term" value="P:DNA replication"/>
    <property type="evidence" value="ECO:0007669"/>
    <property type="project" value="UniProtKB-KW"/>
</dbReference>
<feature type="compositionally biased region" description="Basic and acidic residues" evidence="2">
    <location>
        <begin position="236"/>
        <end position="247"/>
    </location>
</feature>
<dbReference type="GO" id="GO:0003677">
    <property type="term" value="F:DNA binding"/>
    <property type="evidence" value="ECO:0007669"/>
    <property type="project" value="TreeGrafter"/>
</dbReference>
<organism evidence="4 5">
    <name type="scientific">Ancylostoma caninum</name>
    <name type="common">Dog hookworm</name>
    <dbReference type="NCBI Taxonomy" id="29170"/>
    <lineage>
        <taxon>Eukaryota</taxon>
        <taxon>Metazoa</taxon>
        <taxon>Ecdysozoa</taxon>
        <taxon>Nematoda</taxon>
        <taxon>Chromadorea</taxon>
        <taxon>Rhabditida</taxon>
        <taxon>Rhabditina</taxon>
        <taxon>Rhabditomorpha</taxon>
        <taxon>Strongyloidea</taxon>
        <taxon>Ancylostomatidae</taxon>
        <taxon>Ancylostomatinae</taxon>
        <taxon>Ancylostoma</taxon>
    </lineage>
</organism>
<name>A0A368FR50_ANCCA</name>
<feature type="compositionally biased region" description="Basic and acidic residues" evidence="2">
    <location>
        <begin position="38"/>
        <end position="55"/>
    </location>
</feature>
<evidence type="ECO:0000256" key="2">
    <source>
        <dbReference type="SAM" id="MobiDB-lite"/>
    </source>
</evidence>
<dbReference type="GO" id="GO:0016887">
    <property type="term" value="F:ATP hydrolysis activity"/>
    <property type="evidence" value="ECO:0007669"/>
    <property type="project" value="InterPro"/>
</dbReference>
<dbReference type="InterPro" id="IPR003959">
    <property type="entry name" value="ATPase_AAA_core"/>
</dbReference>
<evidence type="ECO:0000256" key="1">
    <source>
        <dbReference type="ARBA" id="ARBA00022705"/>
    </source>
</evidence>
<comment type="caution">
    <text evidence="4">The sequence shown here is derived from an EMBL/GenBank/DDBJ whole genome shotgun (WGS) entry which is preliminary data.</text>
</comment>
<dbReference type="Proteomes" id="UP000252519">
    <property type="component" value="Unassembled WGS sequence"/>
</dbReference>
<dbReference type="PANTHER" id="PTHR23389:SF6">
    <property type="entry name" value="REPLICATION FACTOR C SUBUNIT 1"/>
    <property type="match status" value="1"/>
</dbReference>
<feature type="compositionally biased region" description="Basic and acidic residues" evidence="2">
    <location>
        <begin position="204"/>
        <end position="215"/>
    </location>
</feature>
<evidence type="ECO:0000313" key="5">
    <source>
        <dbReference type="Proteomes" id="UP000252519"/>
    </source>
</evidence>
<dbReference type="Gene3D" id="3.40.50.300">
    <property type="entry name" value="P-loop containing nucleotide triphosphate hydrolases"/>
    <property type="match status" value="1"/>
</dbReference>
<accession>A0A368FR50</accession>
<dbReference type="Pfam" id="PF00004">
    <property type="entry name" value="AAA"/>
    <property type="match status" value="1"/>
</dbReference>
<feature type="compositionally biased region" description="Basic and acidic residues" evidence="2">
    <location>
        <begin position="151"/>
        <end position="160"/>
    </location>
</feature>
<evidence type="ECO:0000259" key="3">
    <source>
        <dbReference type="Pfam" id="PF00004"/>
    </source>
</evidence>
<sequence>MDIRSFFGGKKAAAQGEPSGSSTLSAARKAALSSPTSEPKKRSSKIDASATEKKGKSSKKTAIPVVDLGDDDDSEGESPIPSSVRKAGKDQKRSWRPLISDSDEDDAPPSKSKNRVKSVTPSPVKSPPKTKRSRVVVYDSDEDQSPAKKQNKVETPVHDSGDDEVTSETDSENEFVEKKVKKKKDSLPAGQKKLVFESGPKKPTSKEKKSSEKLQRVSAAEFFEDNDVAGKSTSAQKKEENKEEIKKAKISPKQGKSDNKASKTDQNKDNLKKKQEELKDTPSKDKFKPQKGKAPLQDHDKPKASVAPLTEAVKPVRGDVYVPWVDKYKPKTASQLVGQHGDKSPLNKLLGWLKDWGRNNLGEGGRIKKPKPPPFLAQSDGAPFKAVLLSGSPGIGKTTCAVMACESLGWKTVEMNASDVRNKKSLEQQVNCSCLRLFDLIAYHYERPSHLVFVRTQNYLFSS</sequence>
<dbReference type="EMBL" id="JOJR01000842">
    <property type="protein sequence ID" value="RCN33958.1"/>
    <property type="molecule type" value="Genomic_DNA"/>
</dbReference>
<keyword evidence="5" id="KW-1185">Reference proteome</keyword>
<dbReference type="AlphaFoldDB" id="A0A368FR50"/>
<dbReference type="STRING" id="29170.A0A368FR50"/>
<feature type="region of interest" description="Disordered" evidence="2">
    <location>
        <begin position="1"/>
        <end position="310"/>
    </location>
</feature>
<reference evidence="4 5" key="1">
    <citation type="submission" date="2014-10" db="EMBL/GenBank/DDBJ databases">
        <title>Draft genome of the hookworm Ancylostoma caninum.</title>
        <authorList>
            <person name="Mitreva M."/>
        </authorList>
    </citation>
    <scope>NUCLEOTIDE SEQUENCE [LARGE SCALE GENOMIC DNA]</scope>
    <source>
        <strain evidence="4 5">Baltimore</strain>
    </source>
</reference>
<dbReference type="SUPFAM" id="SSF52540">
    <property type="entry name" value="P-loop containing nucleoside triphosphate hydrolases"/>
    <property type="match status" value="1"/>
</dbReference>
<dbReference type="GO" id="GO:0005524">
    <property type="term" value="F:ATP binding"/>
    <property type="evidence" value="ECO:0007669"/>
    <property type="project" value="InterPro"/>
</dbReference>
<dbReference type="GO" id="GO:0005634">
    <property type="term" value="C:nucleus"/>
    <property type="evidence" value="ECO:0007669"/>
    <property type="project" value="TreeGrafter"/>
</dbReference>
<feature type="compositionally biased region" description="Basic and acidic residues" evidence="2">
    <location>
        <begin position="255"/>
        <end position="288"/>
    </location>
</feature>
<gene>
    <name evidence="4" type="ORF">ANCCAN_20193</name>
</gene>
<dbReference type="InterPro" id="IPR027417">
    <property type="entry name" value="P-loop_NTPase"/>
</dbReference>
<dbReference type="PANTHER" id="PTHR23389">
    <property type="entry name" value="CHROMOSOME TRANSMISSION FIDELITY FACTOR 18"/>
    <property type="match status" value="1"/>
</dbReference>
<feature type="compositionally biased region" description="Acidic residues" evidence="2">
    <location>
        <begin position="161"/>
        <end position="174"/>
    </location>
</feature>
<evidence type="ECO:0000313" key="4">
    <source>
        <dbReference type="EMBL" id="RCN33958.1"/>
    </source>
</evidence>
<proteinExistence type="predicted"/>
<feature type="domain" description="ATPase AAA-type core" evidence="3">
    <location>
        <begin position="387"/>
        <end position="424"/>
    </location>
</feature>